<dbReference type="Proteomes" id="UP000266673">
    <property type="component" value="Unassembled WGS sequence"/>
</dbReference>
<comment type="caution">
    <text evidence="1">The sequence shown here is derived from an EMBL/GenBank/DDBJ whole genome shotgun (WGS) entry which is preliminary data.</text>
</comment>
<name>A0A397TV47_9GLOM</name>
<dbReference type="STRING" id="44941.A0A397TV47"/>
<proteinExistence type="predicted"/>
<reference evidence="1 2" key="1">
    <citation type="submission" date="2018-06" db="EMBL/GenBank/DDBJ databases">
        <title>Comparative genomics reveals the genomic features of Rhizophagus irregularis, R. cerebriforme, R. diaphanum and Gigaspora rosea, and their symbiotic lifestyle signature.</title>
        <authorList>
            <person name="Morin E."/>
            <person name="San Clemente H."/>
            <person name="Chen E.C.H."/>
            <person name="De La Providencia I."/>
            <person name="Hainaut M."/>
            <person name="Kuo A."/>
            <person name="Kohler A."/>
            <person name="Murat C."/>
            <person name="Tang N."/>
            <person name="Roy S."/>
            <person name="Loubradou J."/>
            <person name="Henrissat B."/>
            <person name="Grigoriev I.V."/>
            <person name="Corradi N."/>
            <person name="Roux C."/>
            <person name="Martin F.M."/>
        </authorList>
    </citation>
    <scope>NUCLEOTIDE SEQUENCE [LARGE SCALE GENOMIC DNA]</scope>
    <source>
        <strain evidence="1 2">DAOM 194757</strain>
    </source>
</reference>
<sequence>MSNTNNKTDPSEKFPQLYEVFLYKKKDIIAIQKKLSINSNINQTAVSESKKVKKLADSYELLLELGKLGIDINSVLVVELRRDKASSDKPIRLFDLLLYLEDDIVSIQEKLDIIGYSNQERAEEADENARAYLRKFEKFYGPLKDDPDMILPKYVEMEVKKIRFTGEGFSLFLKLSPQQLSTCIVDQQKSSKLPQVYWRFDNTDFENILQRVH</sequence>
<gene>
    <name evidence="1" type="ORF">C2G38_2229083</name>
</gene>
<dbReference type="EMBL" id="QKWP01002854">
    <property type="protein sequence ID" value="RIB02015.1"/>
    <property type="molecule type" value="Genomic_DNA"/>
</dbReference>
<accession>A0A397TV47</accession>
<dbReference type="AlphaFoldDB" id="A0A397TV47"/>
<evidence type="ECO:0000313" key="2">
    <source>
        <dbReference type="Proteomes" id="UP000266673"/>
    </source>
</evidence>
<organism evidence="1 2">
    <name type="scientific">Gigaspora rosea</name>
    <dbReference type="NCBI Taxonomy" id="44941"/>
    <lineage>
        <taxon>Eukaryota</taxon>
        <taxon>Fungi</taxon>
        <taxon>Fungi incertae sedis</taxon>
        <taxon>Mucoromycota</taxon>
        <taxon>Glomeromycotina</taxon>
        <taxon>Glomeromycetes</taxon>
        <taxon>Diversisporales</taxon>
        <taxon>Gigasporaceae</taxon>
        <taxon>Gigaspora</taxon>
    </lineage>
</organism>
<keyword evidence="2" id="KW-1185">Reference proteome</keyword>
<protein>
    <submittedName>
        <fullName evidence="1">Uncharacterized protein</fullName>
    </submittedName>
</protein>
<evidence type="ECO:0000313" key="1">
    <source>
        <dbReference type="EMBL" id="RIB02015.1"/>
    </source>
</evidence>